<sequence>MNIQLLANVIGHEKGKKILINAFQNNKLSHSYILSGPKGIGKYLLAVEFSKTLLNNKSRQASPDLMVIQSTTENKKHSSININEIQELESFLRFTSANNSYRIGIVDGVEYMNYSAANALLKILEEPGNKTIIF</sequence>
<name>F7XW53_MIDMI</name>
<dbReference type="InterPro" id="IPR027417">
    <property type="entry name" value="P-loop_NTPase"/>
</dbReference>
<evidence type="ECO:0000313" key="1">
    <source>
        <dbReference type="EMBL" id="AEI88902.1"/>
    </source>
</evidence>
<dbReference type="GO" id="GO:0003887">
    <property type="term" value="F:DNA-directed DNA polymerase activity"/>
    <property type="evidence" value="ECO:0007669"/>
    <property type="project" value="UniProtKB-EC"/>
</dbReference>
<dbReference type="EMBL" id="CP002130">
    <property type="protein sequence ID" value="AEI88902.1"/>
    <property type="molecule type" value="Genomic_DNA"/>
</dbReference>
<dbReference type="RefSeq" id="WP_013951112.1">
    <property type="nucleotide sequence ID" value="NC_015722.1"/>
</dbReference>
<evidence type="ECO:0000313" key="2">
    <source>
        <dbReference type="Proteomes" id="UP000006639"/>
    </source>
</evidence>
<proteinExistence type="predicted"/>
<dbReference type="KEGG" id="mmn:midi_00603"/>
<dbReference type="GO" id="GO:0006261">
    <property type="term" value="P:DNA-templated DNA replication"/>
    <property type="evidence" value="ECO:0007669"/>
    <property type="project" value="TreeGrafter"/>
</dbReference>
<dbReference type="SUPFAM" id="SSF52540">
    <property type="entry name" value="P-loop containing nucleoside triphosphate hydrolases"/>
    <property type="match status" value="1"/>
</dbReference>
<dbReference type="Pfam" id="PF13177">
    <property type="entry name" value="DNA_pol3_delta2"/>
    <property type="match status" value="1"/>
</dbReference>
<dbReference type="Proteomes" id="UP000006639">
    <property type="component" value="Chromosome"/>
</dbReference>
<dbReference type="PANTHER" id="PTHR11669:SF8">
    <property type="entry name" value="DNA POLYMERASE III SUBUNIT DELTA"/>
    <property type="match status" value="1"/>
</dbReference>
<accession>F7XW53</accession>
<protein>
    <submittedName>
        <fullName evidence="1">Putative DNA polymerase III delta prime subunit DnaC</fullName>
        <ecNumber evidence="1">2.7.7.7</ecNumber>
    </submittedName>
</protein>
<dbReference type="Gene3D" id="3.40.50.300">
    <property type="entry name" value="P-loop containing nucleotide triphosphate hydrolases"/>
    <property type="match status" value="1"/>
</dbReference>
<keyword evidence="1" id="KW-0548">Nucleotidyltransferase</keyword>
<dbReference type="AlphaFoldDB" id="F7XW53"/>
<organism evidence="1 2">
    <name type="scientific">Midichloria mitochondrii (strain IricVA)</name>
    <dbReference type="NCBI Taxonomy" id="696127"/>
    <lineage>
        <taxon>Bacteria</taxon>
        <taxon>Pseudomonadati</taxon>
        <taxon>Pseudomonadota</taxon>
        <taxon>Alphaproteobacteria</taxon>
        <taxon>Rickettsiales</taxon>
        <taxon>Candidatus Midichloriaceae</taxon>
        <taxon>Candidatus Midichloria</taxon>
    </lineage>
</organism>
<keyword evidence="2" id="KW-1185">Reference proteome</keyword>
<reference evidence="1 2" key="1">
    <citation type="journal article" date="2011" name="Mol. Biol. Evol.">
        <title>Phylogenomic evidence for the presence of a flagellum and cbb3 oxidase in the free-living mitochondrial ancestor.</title>
        <authorList>
            <person name="Sassera D."/>
            <person name="Lo N."/>
            <person name="Epis S."/>
            <person name="D'Auria G."/>
            <person name="Montagna M."/>
            <person name="Comandatore F."/>
            <person name="Horner D."/>
            <person name="Pereto J."/>
            <person name="Luciano A.M."/>
            <person name="Franciosi F."/>
            <person name="Ferri E."/>
            <person name="Crotti E."/>
            <person name="Bazzocchi C."/>
            <person name="Daffonchio D."/>
            <person name="Sacchi L."/>
            <person name="Moya A."/>
            <person name="Latorre A."/>
            <person name="Bandi C."/>
        </authorList>
    </citation>
    <scope>NUCLEOTIDE SEQUENCE [LARGE SCALE GENOMIC DNA]</scope>
    <source>
        <strain evidence="1 2">IricVA</strain>
    </source>
</reference>
<gene>
    <name evidence="1" type="ordered locus">midi_00603</name>
</gene>
<dbReference type="EC" id="2.7.7.7" evidence="1"/>
<dbReference type="HOGENOM" id="CLU_1893828_0_0_5"/>
<dbReference type="InterPro" id="IPR050238">
    <property type="entry name" value="DNA_Rep/Repair_Clamp_Loader"/>
</dbReference>
<dbReference type="PANTHER" id="PTHR11669">
    <property type="entry name" value="REPLICATION FACTOR C / DNA POLYMERASE III GAMMA-TAU SUBUNIT"/>
    <property type="match status" value="1"/>
</dbReference>
<dbReference type="STRING" id="696127.midi_00603"/>
<keyword evidence="1" id="KW-0808">Transferase</keyword>
<dbReference type="OrthoDB" id="9811073at2"/>